<keyword evidence="5" id="KW-0677">Repeat</keyword>
<sequence>KVSQGIIKIICPLEDCDRILLEDEIQTIASEEIWRKYEKFKTDIEQNPNIKTCPNCSRIYRREPVKQDERVNEKQTETKTKTKEKNNEDCKVVCRECKFVWCYDCQAPWHYGISCKEFCQGDKSLKIWAKNRGAPTRNATRCPKCQVFIQKKAGCDHITCSRCMTEFCYQCGRRFRGIRFLGDHHDPLSVFGCKYNYKPDNPTQRMAARCAVLSAKVLALPLMAGVAAGAGCVVL</sequence>
<evidence type="ECO:0000313" key="11">
    <source>
        <dbReference type="Proteomes" id="UP000001593"/>
    </source>
</evidence>
<reference evidence="10 11" key="1">
    <citation type="journal article" date="2007" name="Science">
        <title>Sea anemone genome reveals ancestral eumetazoan gene repertoire and genomic organization.</title>
        <authorList>
            <person name="Putnam N.H."/>
            <person name="Srivastava M."/>
            <person name="Hellsten U."/>
            <person name="Dirks B."/>
            <person name="Chapman J."/>
            <person name="Salamov A."/>
            <person name="Terry A."/>
            <person name="Shapiro H."/>
            <person name="Lindquist E."/>
            <person name="Kapitonov V.V."/>
            <person name="Jurka J."/>
            <person name="Genikhovich G."/>
            <person name="Grigoriev I.V."/>
            <person name="Lucas S.M."/>
            <person name="Steele R.E."/>
            <person name="Finnerty J.R."/>
            <person name="Technau U."/>
            <person name="Martindale M.Q."/>
            <person name="Rokhsar D.S."/>
        </authorList>
    </citation>
    <scope>NUCLEOTIDE SEQUENCE [LARGE SCALE GENOMIC DNA]</scope>
    <source>
        <strain evidence="11">CH2 X CH6</strain>
    </source>
</reference>
<dbReference type="EC" id="2.3.2.31" evidence="2"/>
<dbReference type="GO" id="GO:0061630">
    <property type="term" value="F:ubiquitin protein ligase activity"/>
    <property type="evidence" value="ECO:0000318"/>
    <property type="project" value="GO_Central"/>
</dbReference>
<dbReference type="OMA" id="RLWCRTH"/>
<evidence type="ECO:0000256" key="2">
    <source>
        <dbReference type="ARBA" id="ARBA00012251"/>
    </source>
</evidence>
<proteinExistence type="predicted"/>
<evidence type="ECO:0000259" key="9">
    <source>
        <dbReference type="PROSITE" id="PS51873"/>
    </source>
</evidence>
<dbReference type="GO" id="GO:0000151">
    <property type="term" value="C:ubiquitin ligase complex"/>
    <property type="evidence" value="ECO:0000318"/>
    <property type="project" value="GO_Central"/>
</dbReference>
<keyword evidence="7" id="KW-0833">Ubl conjugation pathway</keyword>
<dbReference type="GO" id="GO:0008270">
    <property type="term" value="F:zinc ion binding"/>
    <property type="evidence" value="ECO:0007669"/>
    <property type="project" value="UniProtKB-KW"/>
</dbReference>
<dbReference type="GO" id="GO:0016567">
    <property type="term" value="P:protein ubiquitination"/>
    <property type="evidence" value="ECO:0007669"/>
    <property type="project" value="InterPro"/>
</dbReference>
<evidence type="ECO:0000256" key="4">
    <source>
        <dbReference type="ARBA" id="ARBA00022723"/>
    </source>
</evidence>
<evidence type="ECO:0000256" key="7">
    <source>
        <dbReference type="ARBA" id="ARBA00022786"/>
    </source>
</evidence>
<dbReference type="InterPro" id="IPR002867">
    <property type="entry name" value="IBR_dom"/>
</dbReference>
<dbReference type="Gene3D" id="1.20.120.1750">
    <property type="match status" value="1"/>
</dbReference>
<dbReference type="OrthoDB" id="10009520at2759"/>
<name>A7RQ71_NEMVE</name>
<dbReference type="AlphaFoldDB" id="A7RQ71"/>
<keyword evidence="11" id="KW-1185">Reference proteome</keyword>
<dbReference type="GO" id="GO:0006511">
    <property type="term" value="P:ubiquitin-dependent protein catabolic process"/>
    <property type="evidence" value="ECO:0000318"/>
    <property type="project" value="GO_Central"/>
</dbReference>
<dbReference type="SMART" id="SM00647">
    <property type="entry name" value="IBR"/>
    <property type="match status" value="2"/>
</dbReference>
<organism evidence="10 11">
    <name type="scientific">Nematostella vectensis</name>
    <name type="common">Starlet sea anemone</name>
    <dbReference type="NCBI Taxonomy" id="45351"/>
    <lineage>
        <taxon>Eukaryota</taxon>
        <taxon>Metazoa</taxon>
        <taxon>Cnidaria</taxon>
        <taxon>Anthozoa</taxon>
        <taxon>Hexacorallia</taxon>
        <taxon>Actiniaria</taxon>
        <taxon>Edwardsiidae</taxon>
        <taxon>Nematostella</taxon>
    </lineage>
</organism>
<dbReference type="PhylomeDB" id="A7RQ71"/>
<evidence type="ECO:0000256" key="1">
    <source>
        <dbReference type="ARBA" id="ARBA00001798"/>
    </source>
</evidence>
<dbReference type="InterPro" id="IPR044066">
    <property type="entry name" value="TRIAD_supradom"/>
</dbReference>
<dbReference type="eggNOG" id="KOG1815">
    <property type="taxonomic scope" value="Eukaryota"/>
</dbReference>
<dbReference type="PROSITE" id="PS51873">
    <property type="entry name" value="TRIAD"/>
    <property type="match status" value="1"/>
</dbReference>
<dbReference type="GO" id="GO:0005737">
    <property type="term" value="C:cytoplasm"/>
    <property type="evidence" value="ECO:0000318"/>
    <property type="project" value="GO_Central"/>
</dbReference>
<feature type="non-terminal residue" evidence="10">
    <location>
        <position position="235"/>
    </location>
</feature>
<keyword evidence="3" id="KW-0808">Transferase</keyword>
<dbReference type="HOGENOM" id="CLU_035717_0_0_1"/>
<dbReference type="InterPro" id="IPR031127">
    <property type="entry name" value="E3_UB_ligase_RBR"/>
</dbReference>
<dbReference type="Pfam" id="PF22191">
    <property type="entry name" value="IBR_1"/>
    <property type="match status" value="1"/>
</dbReference>
<feature type="domain" description="RING-type" evidence="9">
    <location>
        <begin position="1"/>
        <end position="197"/>
    </location>
</feature>
<evidence type="ECO:0000256" key="5">
    <source>
        <dbReference type="ARBA" id="ARBA00022737"/>
    </source>
</evidence>
<keyword evidence="6" id="KW-0863">Zinc-finger</keyword>
<dbReference type="KEGG" id="nve:5518569"/>
<keyword evidence="8" id="KW-0862">Zinc</keyword>
<dbReference type="STRING" id="45351.A7RQ71"/>
<dbReference type="GO" id="GO:0031624">
    <property type="term" value="F:ubiquitin conjugating enzyme binding"/>
    <property type="evidence" value="ECO:0000318"/>
    <property type="project" value="GO_Central"/>
</dbReference>
<evidence type="ECO:0000256" key="3">
    <source>
        <dbReference type="ARBA" id="ARBA00022679"/>
    </source>
</evidence>
<gene>
    <name evidence="10" type="ORF">NEMVEDRAFT_v1g89527</name>
</gene>
<dbReference type="SUPFAM" id="SSF57850">
    <property type="entry name" value="RING/U-box"/>
    <property type="match status" value="2"/>
</dbReference>
<accession>A7RQ71</accession>
<keyword evidence="4" id="KW-0479">Metal-binding</keyword>
<dbReference type="Proteomes" id="UP000001593">
    <property type="component" value="Unassembled WGS sequence"/>
</dbReference>
<evidence type="ECO:0000256" key="6">
    <source>
        <dbReference type="ARBA" id="ARBA00022771"/>
    </source>
</evidence>
<feature type="non-terminal residue" evidence="10">
    <location>
        <position position="1"/>
    </location>
</feature>
<dbReference type="PANTHER" id="PTHR11685">
    <property type="entry name" value="RBR FAMILY RING FINGER AND IBR DOMAIN-CONTAINING"/>
    <property type="match status" value="1"/>
</dbReference>
<dbReference type="EMBL" id="DS469527">
    <property type="protein sequence ID" value="EDO46509.1"/>
    <property type="molecule type" value="Genomic_DNA"/>
</dbReference>
<evidence type="ECO:0000313" key="10">
    <source>
        <dbReference type="EMBL" id="EDO46509.1"/>
    </source>
</evidence>
<dbReference type="InParanoid" id="A7RQ71"/>
<evidence type="ECO:0000256" key="8">
    <source>
        <dbReference type="ARBA" id="ARBA00022833"/>
    </source>
</evidence>
<dbReference type="Pfam" id="PF01485">
    <property type="entry name" value="IBR"/>
    <property type="match status" value="1"/>
</dbReference>
<comment type="catalytic activity">
    <reaction evidence="1">
        <text>[E2 ubiquitin-conjugating enzyme]-S-ubiquitinyl-L-cysteine + [acceptor protein]-L-lysine = [E2 ubiquitin-conjugating enzyme]-L-cysteine + [acceptor protein]-N(6)-ubiquitinyl-L-lysine.</text>
        <dbReference type="EC" id="2.3.2.31"/>
    </reaction>
</comment>
<protein>
    <recommendedName>
        <fullName evidence="2">RBR-type E3 ubiquitin transferase</fullName>
        <ecNumber evidence="2">2.3.2.31</ecNumber>
    </recommendedName>
</protein>